<gene>
    <name evidence="10" type="ORF">B4U80_08263</name>
</gene>
<evidence type="ECO:0000256" key="7">
    <source>
        <dbReference type="SAM" id="Phobius"/>
    </source>
</evidence>
<dbReference type="PROSITE" id="PS50259">
    <property type="entry name" value="G_PROTEIN_RECEP_F3_4"/>
    <property type="match status" value="1"/>
</dbReference>
<feature type="transmembrane region" description="Helical" evidence="7">
    <location>
        <begin position="719"/>
        <end position="738"/>
    </location>
</feature>
<evidence type="ECO:0000256" key="8">
    <source>
        <dbReference type="SAM" id="SignalP"/>
    </source>
</evidence>
<dbReference type="InterPro" id="IPR028082">
    <property type="entry name" value="Peripla_BP_I"/>
</dbReference>
<keyword evidence="6" id="KW-0325">Glycoprotein</keyword>
<dbReference type="InterPro" id="IPR000337">
    <property type="entry name" value="GPCR_3"/>
</dbReference>
<feature type="transmembrane region" description="Helical" evidence="7">
    <location>
        <begin position="559"/>
        <end position="582"/>
    </location>
</feature>
<dbReference type="Pfam" id="PF00003">
    <property type="entry name" value="7tm_3"/>
    <property type="match status" value="1"/>
</dbReference>
<proteinExistence type="predicted"/>
<evidence type="ECO:0000256" key="5">
    <source>
        <dbReference type="ARBA" id="ARBA00023170"/>
    </source>
</evidence>
<dbReference type="SUPFAM" id="SSF53822">
    <property type="entry name" value="Periplasmic binding protein-like I"/>
    <property type="match status" value="1"/>
</dbReference>
<organism evidence="10 11">
    <name type="scientific">Leptotrombidium deliense</name>
    <dbReference type="NCBI Taxonomy" id="299467"/>
    <lineage>
        <taxon>Eukaryota</taxon>
        <taxon>Metazoa</taxon>
        <taxon>Ecdysozoa</taxon>
        <taxon>Arthropoda</taxon>
        <taxon>Chelicerata</taxon>
        <taxon>Arachnida</taxon>
        <taxon>Acari</taxon>
        <taxon>Acariformes</taxon>
        <taxon>Trombidiformes</taxon>
        <taxon>Prostigmata</taxon>
        <taxon>Anystina</taxon>
        <taxon>Parasitengona</taxon>
        <taxon>Trombiculoidea</taxon>
        <taxon>Trombiculidae</taxon>
        <taxon>Leptotrombidium</taxon>
    </lineage>
</organism>
<feature type="domain" description="G-protein coupled receptors family 3 profile" evidence="9">
    <location>
        <begin position="587"/>
        <end position="804"/>
    </location>
</feature>
<dbReference type="InterPro" id="IPR001828">
    <property type="entry name" value="ANF_lig-bd_rcpt"/>
</dbReference>
<evidence type="ECO:0000256" key="1">
    <source>
        <dbReference type="ARBA" id="ARBA00004141"/>
    </source>
</evidence>
<keyword evidence="4 7" id="KW-0472">Membrane</keyword>
<reference evidence="10 11" key="1">
    <citation type="journal article" date="2018" name="Gigascience">
        <title>Genomes of trombidid mites reveal novel predicted allergens and laterally-transferred genes associated with secondary metabolism.</title>
        <authorList>
            <person name="Dong X."/>
            <person name="Chaisiri K."/>
            <person name="Xia D."/>
            <person name="Armstrong S.D."/>
            <person name="Fang Y."/>
            <person name="Donnelly M.J."/>
            <person name="Kadowaki T."/>
            <person name="McGarry J.W."/>
            <person name="Darby A.C."/>
            <person name="Makepeace B.L."/>
        </authorList>
    </citation>
    <scope>NUCLEOTIDE SEQUENCE [LARGE SCALE GENOMIC DNA]</scope>
    <source>
        <strain evidence="10">UoL-UT</strain>
    </source>
</reference>
<dbReference type="Pfam" id="PF01094">
    <property type="entry name" value="ANF_receptor"/>
    <property type="match status" value="1"/>
</dbReference>
<accession>A0A443S9F0</accession>
<keyword evidence="8" id="KW-0732">Signal</keyword>
<dbReference type="InterPro" id="IPR017978">
    <property type="entry name" value="GPCR_3_C"/>
</dbReference>
<dbReference type="OrthoDB" id="6366218at2759"/>
<keyword evidence="3 7" id="KW-1133">Transmembrane helix</keyword>
<evidence type="ECO:0000256" key="4">
    <source>
        <dbReference type="ARBA" id="ARBA00023136"/>
    </source>
</evidence>
<evidence type="ECO:0000256" key="6">
    <source>
        <dbReference type="ARBA" id="ARBA00023180"/>
    </source>
</evidence>
<keyword evidence="2 7" id="KW-0812">Transmembrane</keyword>
<evidence type="ECO:0000259" key="9">
    <source>
        <dbReference type="PROSITE" id="PS50259"/>
    </source>
</evidence>
<dbReference type="Gene3D" id="3.40.50.2300">
    <property type="match status" value="2"/>
</dbReference>
<dbReference type="GO" id="GO:0016020">
    <property type="term" value="C:membrane"/>
    <property type="evidence" value="ECO:0007669"/>
    <property type="project" value="UniProtKB-SubCell"/>
</dbReference>
<dbReference type="PRINTS" id="PR00248">
    <property type="entry name" value="GPCRMGR"/>
</dbReference>
<dbReference type="STRING" id="299467.A0A443S9F0"/>
<dbReference type="GO" id="GO:0004930">
    <property type="term" value="F:G protein-coupled receptor activity"/>
    <property type="evidence" value="ECO:0007669"/>
    <property type="project" value="InterPro"/>
</dbReference>
<dbReference type="VEuPathDB" id="VectorBase:LDEU007889"/>
<sequence>MDKERKRSHASRCLIFVCTTLLAINNVLGNDLNGQCLPHSSQYSVKTIEENADITIGVILNVHETGSNGVYDCGNVTREGITVFEALEWVIGLINQESGAINGNLVTESFIPGIKLGVKVCDACNHRDVSVRHLTKLYPIIESGTNNCYTNDVPELQTVGVLDKTDISLDPAISKYSQQNFIPLVSLSHKSAVPPDTVGKVLAQIMHDLEWSQIVVLHENDEHSIHVVKMLGQIALSNRICLVAVNALPTSEKSIEDMTSFFNSITSQTSQNIPIFVIGNGVVVNRLIDIMLENVEISTRFQWLFTTLPEPEAIRSLAQKLSANVYALAAYPGSISMFEDFWQQLQLPTHNVKPKTWFDEFVEFTKKCEGSNCLSKQLPEAQIDVLWRTHYSLPAIHSVFTFAHALRNAWLSYCHGSPGFCPRMKQLSRRDFVTLFLEPIQFEHSSMARSPPEVSGRKSEKTRAGEIEGLHLSIVKFEYRGTGNVDYAHIIVYDTATETTNVINDHIGFKPSPCPQEGCHKCVKVRQSRIDDNKDLKELDSIVQSQVAPQISANFKKTWGMITSTFSGIGVMAVLACGVYFLMLFPITVGTTVLGYFILLGLFTLFSVNFLFLIPVDFPICWLRRFGMPVAYSIMLSGMLVKVMNTWRLMSYRYARVKEMKLTSACALLFIAIGLVLLQLIVTTVWLFIYPPKPGFHDGVWSCSQNNINFIVETESVVSLMYIMLLLVITIFFAALTWKCCENNHEPRYIMFCCIGMATTWIIWTIFASLFITTRVSREMTIICVNLFNAALIMITLFLRKLYIYRKLLQKARSDRDYKKRLQPSSFPGSMYGTVHKTNPIVWDNQANVDPIYGKRNATRPPFETDQIDDGASSCGSTTGSVQVQAEDLYPMEVYDGGSQFQAVSSLFNANSNRSVYLMDDSTYIR</sequence>
<dbReference type="CDD" id="cd13953">
    <property type="entry name" value="7tm_classC_mGluR-like"/>
    <property type="match status" value="1"/>
</dbReference>
<feature type="transmembrane region" description="Helical" evidence="7">
    <location>
        <begin position="665"/>
        <end position="689"/>
    </location>
</feature>
<name>A0A443S9F0_9ACAR</name>
<feature type="transmembrane region" description="Helical" evidence="7">
    <location>
        <begin position="626"/>
        <end position="644"/>
    </location>
</feature>
<dbReference type="AlphaFoldDB" id="A0A443S9F0"/>
<dbReference type="Proteomes" id="UP000288716">
    <property type="component" value="Unassembled WGS sequence"/>
</dbReference>
<comment type="subcellular location">
    <subcellularLocation>
        <location evidence="1">Membrane</location>
        <topology evidence="1">Multi-pass membrane protein</topology>
    </subcellularLocation>
</comment>
<evidence type="ECO:0000313" key="10">
    <source>
        <dbReference type="EMBL" id="RWS24151.1"/>
    </source>
</evidence>
<keyword evidence="11" id="KW-1185">Reference proteome</keyword>
<evidence type="ECO:0000256" key="2">
    <source>
        <dbReference type="ARBA" id="ARBA00022692"/>
    </source>
</evidence>
<comment type="caution">
    <text evidence="10">The sequence shown here is derived from an EMBL/GenBank/DDBJ whole genome shotgun (WGS) entry which is preliminary data.</text>
</comment>
<dbReference type="PANTHER" id="PTHR24060">
    <property type="entry name" value="METABOTROPIC GLUTAMATE RECEPTOR"/>
    <property type="match status" value="1"/>
</dbReference>
<keyword evidence="5" id="KW-0675">Receptor</keyword>
<dbReference type="InterPro" id="IPR050726">
    <property type="entry name" value="mGluR"/>
</dbReference>
<protein>
    <recommendedName>
        <fullName evidence="9">G-protein coupled receptors family 3 profile domain-containing protein</fullName>
    </recommendedName>
</protein>
<feature type="transmembrane region" description="Helical" evidence="7">
    <location>
        <begin position="594"/>
        <end position="614"/>
    </location>
</feature>
<feature type="transmembrane region" description="Helical" evidence="7">
    <location>
        <begin position="780"/>
        <end position="799"/>
    </location>
</feature>
<feature type="transmembrane region" description="Helical" evidence="7">
    <location>
        <begin position="750"/>
        <end position="774"/>
    </location>
</feature>
<feature type="chain" id="PRO_5019230510" description="G-protein coupled receptors family 3 profile domain-containing protein" evidence="8">
    <location>
        <begin position="30"/>
        <end position="926"/>
    </location>
</feature>
<evidence type="ECO:0000313" key="11">
    <source>
        <dbReference type="Proteomes" id="UP000288716"/>
    </source>
</evidence>
<evidence type="ECO:0000256" key="3">
    <source>
        <dbReference type="ARBA" id="ARBA00022989"/>
    </source>
</evidence>
<feature type="signal peptide" evidence="8">
    <location>
        <begin position="1"/>
        <end position="29"/>
    </location>
</feature>
<dbReference type="EMBL" id="NCKV01005296">
    <property type="protein sequence ID" value="RWS24151.1"/>
    <property type="molecule type" value="Genomic_DNA"/>
</dbReference>